<dbReference type="InterPro" id="IPR015419">
    <property type="entry name" value="CTAG/Pcc1"/>
</dbReference>
<gene>
    <name evidence="2" type="ORF">FOA43_003706</name>
</gene>
<comment type="similarity">
    <text evidence="1">Belongs to the CTAG/PCC1 family.</text>
</comment>
<organism evidence="2 3">
    <name type="scientific">Eeniella nana</name>
    <name type="common">Yeast</name>
    <name type="synonym">Brettanomyces nanus</name>
    <dbReference type="NCBI Taxonomy" id="13502"/>
    <lineage>
        <taxon>Eukaryota</taxon>
        <taxon>Fungi</taxon>
        <taxon>Dikarya</taxon>
        <taxon>Ascomycota</taxon>
        <taxon>Saccharomycotina</taxon>
        <taxon>Pichiomycetes</taxon>
        <taxon>Pichiales</taxon>
        <taxon>Pichiaceae</taxon>
        <taxon>Brettanomyces</taxon>
    </lineage>
</organism>
<dbReference type="GO" id="GO:0070525">
    <property type="term" value="P:tRNA threonylcarbamoyladenosine metabolic process"/>
    <property type="evidence" value="ECO:0007669"/>
    <property type="project" value="TreeGrafter"/>
</dbReference>
<dbReference type="KEGG" id="bnn:FOA43_003706"/>
<dbReference type="EMBL" id="CP064815">
    <property type="protein sequence ID" value="QPG76320.1"/>
    <property type="molecule type" value="Genomic_DNA"/>
</dbReference>
<protein>
    <recommendedName>
        <fullName evidence="4">Transcription factor Pcc1</fullName>
    </recommendedName>
</protein>
<evidence type="ECO:0008006" key="4">
    <source>
        <dbReference type="Google" id="ProtNLM"/>
    </source>
</evidence>
<dbReference type="GeneID" id="62197106"/>
<keyword evidence="3" id="KW-1185">Reference proteome</keyword>
<dbReference type="PANTHER" id="PTHR31283">
    <property type="entry name" value="EKC/KEOPS COMPLEX SUBUNIT PCC1 FAMILY MEMBER"/>
    <property type="match status" value="1"/>
</dbReference>
<evidence type="ECO:0000313" key="3">
    <source>
        <dbReference type="Proteomes" id="UP000662931"/>
    </source>
</evidence>
<dbReference type="Gene3D" id="3.30.310.50">
    <property type="entry name" value="Alpha-D-phosphohexomutase, C-terminal domain"/>
    <property type="match status" value="1"/>
</dbReference>
<dbReference type="Proteomes" id="UP000662931">
    <property type="component" value="Chromosome 4"/>
</dbReference>
<evidence type="ECO:0000256" key="1">
    <source>
        <dbReference type="ARBA" id="ARBA00007073"/>
    </source>
</evidence>
<dbReference type="RefSeq" id="XP_038779885.1">
    <property type="nucleotide sequence ID" value="XM_038923957.1"/>
</dbReference>
<dbReference type="GO" id="GO:0000408">
    <property type="term" value="C:EKC/KEOPS complex"/>
    <property type="evidence" value="ECO:0007669"/>
    <property type="project" value="TreeGrafter"/>
</dbReference>
<dbReference type="OrthoDB" id="10025739at2759"/>
<reference evidence="2" key="1">
    <citation type="submission" date="2020-10" db="EMBL/GenBank/DDBJ databases">
        <authorList>
            <person name="Roach M.J.R."/>
        </authorList>
    </citation>
    <scope>NUCLEOTIDE SEQUENCE</scope>
    <source>
        <strain evidence="2">CBS 1945</strain>
    </source>
</reference>
<name>A0A875RQA2_EENNA</name>
<dbReference type="Pfam" id="PF09341">
    <property type="entry name" value="Pcc1"/>
    <property type="match status" value="1"/>
</dbReference>
<proteinExistence type="inferred from homology"/>
<accession>A0A875RQA2</accession>
<dbReference type="AlphaFoldDB" id="A0A875RQA2"/>
<evidence type="ECO:0000313" key="2">
    <source>
        <dbReference type="EMBL" id="QPG76320.1"/>
    </source>
</evidence>
<sequence length="88" mass="9904">MFDQSTLTYKLEFSIPFQNESQSTIARNSLSPDPILKPDELNVTFSSKANVLNILFEGSSDKVIRVAANNVIENLKTVIECIEVFDQH</sequence>
<dbReference type="PANTHER" id="PTHR31283:SF5">
    <property type="entry name" value="EKC_KEOPS COMPLEX SUBUNIT LAGE3"/>
    <property type="match status" value="1"/>
</dbReference>